<dbReference type="InterPro" id="IPR000172">
    <property type="entry name" value="GMC_OxRdtase_N"/>
</dbReference>
<accession>A0A386UQW2</accession>
<protein>
    <submittedName>
        <fullName evidence="7">GMC family oxidoreductase</fullName>
    </submittedName>
</protein>
<dbReference type="Proteomes" id="UP000272010">
    <property type="component" value="Plasmid pYEE1"/>
</dbReference>
<feature type="domain" description="Glucose-methanol-choline oxidoreductase N-terminal" evidence="6">
    <location>
        <begin position="88"/>
        <end position="260"/>
    </location>
</feature>
<evidence type="ECO:0000256" key="3">
    <source>
        <dbReference type="ARBA" id="ARBA00022827"/>
    </source>
</evidence>
<evidence type="ECO:0000256" key="5">
    <source>
        <dbReference type="SAM" id="MobiDB-lite"/>
    </source>
</evidence>
<dbReference type="Gene3D" id="3.50.50.60">
    <property type="entry name" value="FAD/NAD(P)-binding domain"/>
    <property type="match status" value="1"/>
</dbReference>
<dbReference type="GO" id="GO:0016614">
    <property type="term" value="F:oxidoreductase activity, acting on CH-OH group of donors"/>
    <property type="evidence" value="ECO:0007669"/>
    <property type="project" value="InterPro"/>
</dbReference>
<dbReference type="GO" id="GO:0050660">
    <property type="term" value="F:flavin adenine dinucleotide binding"/>
    <property type="evidence" value="ECO:0007669"/>
    <property type="project" value="InterPro"/>
</dbReference>
<comment type="similarity">
    <text evidence="1">Belongs to the GMC oxidoreductase family.</text>
</comment>
<organism evidence="7 8">
    <name type="scientific">Paracoccus yeei</name>
    <dbReference type="NCBI Taxonomy" id="147645"/>
    <lineage>
        <taxon>Bacteria</taxon>
        <taxon>Pseudomonadati</taxon>
        <taxon>Pseudomonadota</taxon>
        <taxon>Alphaproteobacteria</taxon>
        <taxon>Rhodobacterales</taxon>
        <taxon>Paracoccaceae</taxon>
        <taxon>Paracoccus</taxon>
    </lineage>
</organism>
<feature type="region of interest" description="Disordered" evidence="5">
    <location>
        <begin position="305"/>
        <end position="356"/>
    </location>
</feature>
<evidence type="ECO:0000256" key="1">
    <source>
        <dbReference type="ARBA" id="ARBA00010790"/>
    </source>
</evidence>
<feature type="compositionally biased region" description="Low complexity" evidence="5">
    <location>
        <begin position="327"/>
        <end position="349"/>
    </location>
</feature>
<dbReference type="AlphaFoldDB" id="A0A386UQW2"/>
<dbReference type="PANTHER" id="PTHR46056:SF12">
    <property type="entry name" value="LONG-CHAIN-ALCOHOL OXIDASE"/>
    <property type="match status" value="1"/>
</dbReference>
<keyword evidence="2" id="KW-0285">Flavoprotein</keyword>
<name>A0A386UQW2_9RHOB</name>
<keyword evidence="4" id="KW-0560">Oxidoreductase</keyword>
<evidence type="ECO:0000313" key="7">
    <source>
        <dbReference type="EMBL" id="AYF03165.1"/>
    </source>
</evidence>
<keyword evidence="3" id="KW-0274">FAD</keyword>
<gene>
    <name evidence="7" type="ORF">PY32053_03608</name>
</gene>
<sequence>MAAPFSKTDDSVVVIIGTGAGGGTLANELAQKGISVVALEAGGRYLPEDYVNDEWASFAQLAWLDTRRSDGSFRLARDFAGLPSWIVKAVGGTTTHWAGASLRFQDHEWKALTTYGRVEGASLLDWPIDAAEMDPWYTRAEAKMGVTRTNGLPGLPGNNNYLVMEKGARAVGYDKVHTGRMAINSIAYGNRQACQQTGFCFQGCKWGAKWSTAYTEIPLGEETGNLEVRERCHAARIEHDDKGRVTGVVYFDADGVEQRQAARLVCGLSAETLLAQWKQLDTQTSTMANTSVAADAADLAPVAAPDDTQKQAGVGADAAETKDAAHGDGNPVAAAAAPQASAAANPQDALDGSAAPTEGTALSKAAVCEIDAQKADALGIKVPG</sequence>
<proteinExistence type="inferred from homology"/>
<evidence type="ECO:0000259" key="6">
    <source>
        <dbReference type="Pfam" id="PF00732"/>
    </source>
</evidence>
<geneLocation type="plasmid" evidence="8">
    <name>pyee1</name>
</geneLocation>
<evidence type="ECO:0000256" key="4">
    <source>
        <dbReference type="ARBA" id="ARBA00023002"/>
    </source>
</evidence>
<keyword evidence="7" id="KW-0614">Plasmid</keyword>
<dbReference type="Pfam" id="PF00732">
    <property type="entry name" value="GMC_oxred_N"/>
    <property type="match status" value="1"/>
</dbReference>
<dbReference type="SUPFAM" id="SSF51905">
    <property type="entry name" value="FAD/NAD(P)-binding domain"/>
    <property type="match status" value="1"/>
</dbReference>
<dbReference type="EMBL" id="CP031079">
    <property type="protein sequence ID" value="AYF03165.1"/>
    <property type="molecule type" value="Genomic_DNA"/>
</dbReference>
<evidence type="ECO:0000313" key="8">
    <source>
        <dbReference type="Proteomes" id="UP000272010"/>
    </source>
</evidence>
<evidence type="ECO:0000256" key="2">
    <source>
        <dbReference type="ARBA" id="ARBA00022630"/>
    </source>
</evidence>
<dbReference type="InterPro" id="IPR036188">
    <property type="entry name" value="FAD/NAD-bd_sf"/>
</dbReference>
<dbReference type="PANTHER" id="PTHR46056">
    <property type="entry name" value="LONG-CHAIN-ALCOHOL OXIDASE"/>
    <property type="match status" value="1"/>
</dbReference>
<reference evidence="8" key="1">
    <citation type="submission" date="2018-07" db="EMBL/GenBank/DDBJ databases">
        <title>Genome Structure of the Opportunistic Pathogen Paracoccus yeei (Alphaproteobacteria) and Identification of Putative Virulence Factors.</title>
        <authorList>
            <person name="Lasek R."/>
            <person name="Szuplewska M."/>
            <person name="Mitura M."/>
            <person name="Decewicz P."/>
            <person name="Chmielowska C."/>
            <person name="Pawlot A."/>
            <person name="Sentkowska D."/>
            <person name="Czarnecki J."/>
            <person name="Bartosik D."/>
        </authorList>
    </citation>
    <scope>NUCLEOTIDE SEQUENCE [LARGE SCALE GENOMIC DNA]</scope>
    <source>
        <strain evidence="8">CCUG 32053</strain>
        <plasmid evidence="8">pyee1</plasmid>
    </source>
</reference>